<evidence type="ECO:0000313" key="2">
    <source>
        <dbReference type="EMBL" id="PPA75970.1"/>
    </source>
</evidence>
<dbReference type="PANTHER" id="PTHR11895">
    <property type="entry name" value="TRANSAMIDASE"/>
    <property type="match status" value="1"/>
</dbReference>
<dbReference type="EC" id="3.5.1.4" evidence="2"/>
<dbReference type="GO" id="GO:0004040">
    <property type="term" value="F:amidase activity"/>
    <property type="evidence" value="ECO:0007669"/>
    <property type="project" value="UniProtKB-EC"/>
</dbReference>
<dbReference type="PROSITE" id="PS00571">
    <property type="entry name" value="AMIDASES"/>
    <property type="match status" value="1"/>
</dbReference>
<dbReference type="Proteomes" id="UP000239990">
    <property type="component" value="Unassembled WGS sequence"/>
</dbReference>
<evidence type="ECO:0000313" key="3">
    <source>
        <dbReference type="Proteomes" id="UP000239990"/>
    </source>
</evidence>
<dbReference type="InterPro" id="IPR020556">
    <property type="entry name" value="Amidase_CS"/>
</dbReference>
<sequence>MVSTLNDLTLALNEGRTRSVALTELALARAQDAAGEGARVFTKLYAESALAQARASDTLRAAGIVRSAVEGLPISIKDLFDIEGETTMAGSVAREGEPAADANADVVQRLIAAGAVIIGRTNMTEFAYSGLGINPHYGTPLNPYDRATGRIPGGSSSGAAVSVADGMAVAGIGSDTGGSVRIPAALCGLTGFKPSAWRVSMQGVLPLSANLDSIGPIAASVRCCAELDAILSGDGGPVPEAMALRGLRLAVPTTLALDAMDKHVADSFAAAVARLKEAGALVDEIAIPEFAEVGGINSKGGFTAAEAWAWHRDLIARAGKRYDPRVVSRIMRGQDMSAADYIDLLDAREAWVAAVDRRIAGYDALIMPTTPIVAPAVADLVASDEAYYAANGLILRNPTLINFLDGCALSLPCHAPDTAPVGLMIAGSNGADRRILAVGLAIEALLAGH</sequence>
<name>A0A2S5GS91_9BURK</name>
<dbReference type="AlphaFoldDB" id="A0A2S5GS91"/>
<dbReference type="InterPro" id="IPR000120">
    <property type="entry name" value="Amidase"/>
</dbReference>
<gene>
    <name evidence="2" type="ORF">C4E15_13845</name>
</gene>
<dbReference type="PANTHER" id="PTHR11895:SF176">
    <property type="entry name" value="AMIDASE AMID-RELATED"/>
    <property type="match status" value="1"/>
</dbReference>
<protein>
    <submittedName>
        <fullName evidence="2">Amidase</fullName>
        <ecNumber evidence="2">3.5.1.4</ecNumber>
    </submittedName>
</protein>
<reference evidence="2 3" key="1">
    <citation type="submission" date="2018-02" db="EMBL/GenBank/DDBJ databases">
        <title>Draft Genome of Achromobacter spanius stain 6.</title>
        <authorList>
            <person name="Gunasekera T.S."/>
            <person name="Radwan O."/>
            <person name="Ruiz O.N."/>
        </authorList>
    </citation>
    <scope>NUCLEOTIDE SEQUENCE [LARGE SCALE GENOMIC DNA]</scope>
    <source>
        <strain evidence="2 3">6</strain>
    </source>
</reference>
<proteinExistence type="predicted"/>
<dbReference type="EMBL" id="PREU01000005">
    <property type="protein sequence ID" value="PPA75970.1"/>
    <property type="molecule type" value="Genomic_DNA"/>
</dbReference>
<dbReference type="Pfam" id="PF01425">
    <property type="entry name" value="Amidase"/>
    <property type="match status" value="1"/>
</dbReference>
<comment type="caution">
    <text evidence="2">The sequence shown here is derived from an EMBL/GenBank/DDBJ whole genome shotgun (WGS) entry which is preliminary data.</text>
</comment>
<organism evidence="2 3">
    <name type="scientific">Achromobacter spanius</name>
    <dbReference type="NCBI Taxonomy" id="217203"/>
    <lineage>
        <taxon>Bacteria</taxon>
        <taxon>Pseudomonadati</taxon>
        <taxon>Pseudomonadota</taxon>
        <taxon>Betaproteobacteria</taxon>
        <taxon>Burkholderiales</taxon>
        <taxon>Alcaligenaceae</taxon>
        <taxon>Achromobacter</taxon>
    </lineage>
</organism>
<dbReference type="SUPFAM" id="SSF75304">
    <property type="entry name" value="Amidase signature (AS) enzymes"/>
    <property type="match status" value="1"/>
</dbReference>
<accession>A0A2S5GS91</accession>
<dbReference type="Gene3D" id="3.90.1300.10">
    <property type="entry name" value="Amidase signature (AS) domain"/>
    <property type="match status" value="1"/>
</dbReference>
<dbReference type="InterPro" id="IPR036928">
    <property type="entry name" value="AS_sf"/>
</dbReference>
<dbReference type="NCBIfam" id="NF005460">
    <property type="entry name" value="PRK07056.1"/>
    <property type="match status" value="1"/>
</dbReference>
<keyword evidence="2" id="KW-0378">Hydrolase</keyword>
<dbReference type="InterPro" id="IPR023631">
    <property type="entry name" value="Amidase_dom"/>
</dbReference>
<evidence type="ECO:0000259" key="1">
    <source>
        <dbReference type="Pfam" id="PF01425"/>
    </source>
</evidence>
<feature type="domain" description="Amidase" evidence="1">
    <location>
        <begin position="22"/>
        <end position="436"/>
    </location>
</feature>
<dbReference type="OrthoDB" id="112488at2"/>
<dbReference type="RefSeq" id="WP_104143979.1">
    <property type="nucleotide sequence ID" value="NZ_PREU01000005.1"/>
</dbReference>